<dbReference type="RefSeq" id="XP_004253917.1">
    <property type="nucleotide sequence ID" value="XM_004253869.1"/>
</dbReference>
<feature type="compositionally biased region" description="Low complexity" evidence="1">
    <location>
        <begin position="240"/>
        <end position="249"/>
    </location>
</feature>
<proteinExistence type="predicted"/>
<name>A0A0A1TZX1_ENTIV</name>
<dbReference type="KEGG" id="eiv:EIN_497110"/>
<dbReference type="GeneID" id="14886091"/>
<feature type="compositionally biased region" description="Acidic residues" evidence="1">
    <location>
        <begin position="180"/>
        <end position="190"/>
    </location>
</feature>
<organism evidence="2 3">
    <name type="scientific">Entamoeba invadens IP1</name>
    <dbReference type="NCBI Taxonomy" id="370355"/>
    <lineage>
        <taxon>Eukaryota</taxon>
        <taxon>Amoebozoa</taxon>
        <taxon>Evosea</taxon>
        <taxon>Archamoebae</taxon>
        <taxon>Mastigamoebida</taxon>
        <taxon>Entamoebidae</taxon>
        <taxon>Entamoeba</taxon>
    </lineage>
</organism>
<evidence type="ECO:0000313" key="2">
    <source>
        <dbReference type="EMBL" id="ELP87146.1"/>
    </source>
</evidence>
<reference evidence="2 3" key="1">
    <citation type="submission" date="2012-10" db="EMBL/GenBank/DDBJ databases">
        <authorList>
            <person name="Zafar N."/>
            <person name="Inman J."/>
            <person name="Hall N."/>
            <person name="Lorenzi H."/>
            <person name="Caler E."/>
        </authorList>
    </citation>
    <scope>NUCLEOTIDE SEQUENCE [LARGE SCALE GENOMIC DNA]</scope>
    <source>
        <strain evidence="2 3">IP1</strain>
    </source>
</reference>
<feature type="compositionally biased region" description="Low complexity" evidence="1">
    <location>
        <begin position="275"/>
        <end position="292"/>
    </location>
</feature>
<dbReference type="AlphaFoldDB" id="A0A0A1TZX1"/>
<accession>A0A0A1TZX1</accession>
<gene>
    <name evidence="2" type="ORF">EIN_497110</name>
</gene>
<sequence length="308" mass="34523">MMEVTRDHTRHWSEVVLDALQKLQKSDIDRQVYAPLGGVGGNMKMIIMGLETMLTKGRIENVDIQNLILILTNILRKGVQNSPLWTHANQNVENMKKIGLSNLQQEVKSEVQQTLLVPRRLFDKLMRLLNILFNYIDMRYKDDFNKAFDLLKEFITLIEATNGDIEKQYSVVETGGFSDDGIDLSSEGEDYQPKPAVPPKRVAPPKPPRRARQPAPEGAEGTSASAVQHRPYTPPPPLQQRPGGRQRLGSDYEDPDEVNKERAQMTGAQTPPPRQGSRSPSPTASGTGSGTETDPREDIYAKVQKKKK</sequence>
<dbReference type="EMBL" id="KB206864">
    <property type="protein sequence ID" value="ELP87146.1"/>
    <property type="molecule type" value="Genomic_DNA"/>
</dbReference>
<dbReference type="Proteomes" id="UP000014680">
    <property type="component" value="Unassembled WGS sequence"/>
</dbReference>
<feature type="region of interest" description="Disordered" evidence="1">
    <location>
        <begin position="178"/>
        <end position="308"/>
    </location>
</feature>
<feature type="compositionally biased region" description="Pro residues" evidence="1">
    <location>
        <begin position="195"/>
        <end position="206"/>
    </location>
</feature>
<evidence type="ECO:0000256" key="1">
    <source>
        <dbReference type="SAM" id="MobiDB-lite"/>
    </source>
</evidence>
<evidence type="ECO:0000313" key="3">
    <source>
        <dbReference type="Proteomes" id="UP000014680"/>
    </source>
</evidence>
<dbReference type="VEuPathDB" id="AmoebaDB:EIN_497110"/>
<keyword evidence="3" id="KW-1185">Reference proteome</keyword>
<protein>
    <submittedName>
        <fullName evidence="2">Uncharacterized protein</fullName>
    </submittedName>
</protein>